<dbReference type="SUPFAM" id="SSF52980">
    <property type="entry name" value="Restriction endonuclease-like"/>
    <property type="match status" value="1"/>
</dbReference>
<feature type="domain" description="Putative restriction endonuclease" evidence="2">
    <location>
        <begin position="30"/>
        <end position="148"/>
    </location>
</feature>
<dbReference type="Gene3D" id="3.90.1570.10">
    <property type="entry name" value="tt1808, chain A"/>
    <property type="match status" value="1"/>
</dbReference>
<evidence type="ECO:0000313" key="3">
    <source>
        <dbReference type="EMBL" id="KKJ01632.1"/>
    </source>
</evidence>
<dbReference type="AlphaFoldDB" id="A0A0M2Q4W7"/>
<dbReference type="eggNOG" id="COG4636">
    <property type="taxonomic scope" value="Bacteria"/>
</dbReference>
<dbReference type="InterPro" id="IPR012296">
    <property type="entry name" value="Nuclease_put_TT1808"/>
</dbReference>
<dbReference type="CDD" id="cd06260">
    <property type="entry name" value="DUF820-like"/>
    <property type="match status" value="1"/>
</dbReference>
<comment type="caution">
    <text evidence="3">The sequence shown here is derived from an EMBL/GenBank/DDBJ whole genome shotgun (WGS) entry which is preliminary data.</text>
</comment>
<organism evidence="3 4">
    <name type="scientific">Prochlorothrix hollandica PCC 9006 = CALU 1027</name>
    <dbReference type="NCBI Taxonomy" id="317619"/>
    <lineage>
        <taxon>Bacteria</taxon>
        <taxon>Bacillati</taxon>
        <taxon>Cyanobacteriota</taxon>
        <taxon>Cyanophyceae</taxon>
        <taxon>Prochlorotrichales</taxon>
        <taxon>Prochlorotrichaceae</taxon>
        <taxon>Prochlorothrix</taxon>
    </lineage>
</organism>
<dbReference type="InterPro" id="IPR011335">
    <property type="entry name" value="Restrct_endonuc-II-like"/>
</dbReference>
<sequence length="251" mass="29728">MTAALAYYLRRRLPNAEDLPHSDETPVDNQLQDEIPQLLKTILQRLWADRQDWFFAVDMAFYYNPDEPAIVPDAFLAVGVDRLRDRDGRLSYLLWQEKNTIPIVALEVVSNKYNGEYEQKLQDYENLGVLYYIIYNPKGGQGRRFRQRSVLEVYKHTEGRYVLQTGNAIWMPELSLGIGYEMGTHGGWDREWLYWYDETGNRYATNEELYQQEHQKRVANEELYQQEHQKRVAAEERLNALEARLRELGEI</sequence>
<protein>
    <recommendedName>
        <fullName evidence="2">Putative restriction endonuclease domain-containing protein</fullName>
    </recommendedName>
</protein>
<proteinExistence type="predicted"/>
<dbReference type="RefSeq" id="WP_044077212.1">
    <property type="nucleotide sequence ID" value="NZ_KB235941.1"/>
</dbReference>
<gene>
    <name evidence="3" type="ORF">PROH_01240</name>
</gene>
<dbReference type="InterPro" id="IPR008538">
    <property type="entry name" value="Uma2"/>
</dbReference>
<name>A0A0M2Q4W7_PROHO</name>
<dbReference type="Proteomes" id="UP000034681">
    <property type="component" value="Unassembled WGS sequence"/>
</dbReference>
<dbReference type="OrthoDB" id="428258at2"/>
<dbReference type="STRING" id="317619.GCA_000332315_03417"/>
<feature type="coiled-coil region" evidence="1">
    <location>
        <begin position="224"/>
        <end position="251"/>
    </location>
</feature>
<keyword evidence="4" id="KW-1185">Reference proteome</keyword>
<accession>A0A0M2Q4W7</accession>
<dbReference type="PANTHER" id="PTHR33352">
    <property type="entry name" value="SLR1095 PROTEIN"/>
    <property type="match status" value="1"/>
</dbReference>
<dbReference type="PANTHER" id="PTHR33352:SF3">
    <property type="entry name" value="SLR1612 PROTEIN"/>
    <property type="match status" value="1"/>
</dbReference>
<reference evidence="3" key="1">
    <citation type="submission" date="2012-04" db="EMBL/GenBank/DDBJ databases">
        <authorList>
            <person name="Borisov I.G."/>
            <person name="Ivanikova N.V."/>
            <person name="Pinevich A.V."/>
        </authorList>
    </citation>
    <scope>NUCLEOTIDE SEQUENCE</scope>
    <source>
        <strain evidence="3">CALU 1027</strain>
    </source>
</reference>
<dbReference type="Pfam" id="PF05685">
    <property type="entry name" value="Uma2"/>
    <property type="match status" value="1"/>
</dbReference>
<keyword evidence="1" id="KW-0175">Coiled coil</keyword>
<evidence type="ECO:0000313" key="4">
    <source>
        <dbReference type="Proteomes" id="UP000034681"/>
    </source>
</evidence>
<evidence type="ECO:0000256" key="1">
    <source>
        <dbReference type="SAM" id="Coils"/>
    </source>
</evidence>
<dbReference type="EMBL" id="AJTX02000002">
    <property type="protein sequence ID" value="KKJ01632.1"/>
    <property type="molecule type" value="Genomic_DNA"/>
</dbReference>
<evidence type="ECO:0000259" key="2">
    <source>
        <dbReference type="Pfam" id="PF05685"/>
    </source>
</evidence>